<keyword evidence="4" id="KW-1185">Reference proteome</keyword>
<dbReference type="InterPro" id="IPR011990">
    <property type="entry name" value="TPR-like_helical_dom_sf"/>
</dbReference>
<dbReference type="PRINTS" id="PR00364">
    <property type="entry name" value="DISEASERSIST"/>
</dbReference>
<reference evidence="4" key="1">
    <citation type="journal article" date="2019" name="Int. J. Syst. Evol. Microbiol.">
        <title>The Global Catalogue of Microorganisms (GCM) 10K type strain sequencing project: providing services to taxonomists for standard genome sequencing and annotation.</title>
        <authorList>
            <consortium name="The Broad Institute Genomics Platform"/>
            <consortium name="The Broad Institute Genome Sequencing Center for Infectious Disease"/>
            <person name="Wu L."/>
            <person name="Ma J."/>
        </authorList>
    </citation>
    <scope>NUCLEOTIDE SEQUENCE [LARGE SCALE GENOMIC DNA]</scope>
    <source>
        <strain evidence="4">JCM 9371</strain>
    </source>
</reference>
<dbReference type="InterPro" id="IPR036390">
    <property type="entry name" value="WH_DNA-bd_sf"/>
</dbReference>
<dbReference type="InterPro" id="IPR019734">
    <property type="entry name" value="TPR_rpt"/>
</dbReference>
<organism evidence="3 4">
    <name type="scientific">Actinomadura fibrosa</name>
    <dbReference type="NCBI Taxonomy" id="111802"/>
    <lineage>
        <taxon>Bacteria</taxon>
        <taxon>Bacillati</taxon>
        <taxon>Actinomycetota</taxon>
        <taxon>Actinomycetes</taxon>
        <taxon>Streptosporangiales</taxon>
        <taxon>Thermomonosporaceae</taxon>
        <taxon>Actinomadura</taxon>
    </lineage>
</organism>
<name>A0ABW2Y1Z9_9ACTN</name>
<dbReference type="SUPFAM" id="SSF48452">
    <property type="entry name" value="TPR-like"/>
    <property type="match status" value="3"/>
</dbReference>
<keyword evidence="3" id="KW-0547">Nucleotide-binding</keyword>
<dbReference type="RefSeq" id="WP_165503288.1">
    <property type="nucleotide sequence ID" value="NZ_CAACUY010000336.1"/>
</dbReference>
<dbReference type="Pfam" id="PF13424">
    <property type="entry name" value="TPR_12"/>
    <property type="match status" value="2"/>
</dbReference>
<dbReference type="Gene3D" id="3.40.50.300">
    <property type="entry name" value="P-loop containing nucleotide triphosphate hydrolases"/>
    <property type="match status" value="1"/>
</dbReference>
<dbReference type="PANTHER" id="PTHR47691:SF3">
    <property type="entry name" value="HTH-TYPE TRANSCRIPTIONAL REGULATOR RV0890C-RELATED"/>
    <property type="match status" value="1"/>
</dbReference>
<evidence type="ECO:0000259" key="2">
    <source>
        <dbReference type="SMART" id="SM00382"/>
    </source>
</evidence>
<dbReference type="SUPFAM" id="SSF52540">
    <property type="entry name" value="P-loop containing nucleoside triphosphate hydrolases"/>
    <property type="match status" value="1"/>
</dbReference>
<evidence type="ECO:0000313" key="3">
    <source>
        <dbReference type="EMBL" id="MFD0691753.1"/>
    </source>
</evidence>
<evidence type="ECO:0000256" key="1">
    <source>
        <dbReference type="ARBA" id="ARBA00023125"/>
    </source>
</evidence>
<dbReference type="GO" id="GO:0005524">
    <property type="term" value="F:ATP binding"/>
    <property type="evidence" value="ECO:0007669"/>
    <property type="project" value="UniProtKB-KW"/>
</dbReference>
<evidence type="ECO:0000313" key="4">
    <source>
        <dbReference type="Proteomes" id="UP001597063"/>
    </source>
</evidence>
<dbReference type="InterPro" id="IPR003593">
    <property type="entry name" value="AAA+_ATPase"/>
</dbReference>
<dbReference type="SUPFAM" id="SSF46785">
    <property type="entry name" value="Winged helix' DNA-binding domain"/>
    <property type="match status" value="1"/>
</dbReference>
<comment type="caution">
    <text evidence="3">The sequence shown here is derived from an EMBL/GenBank/DDBJ whole genome shotgun (WGS) entry which is preliminary data.</text>
</comment>
<sequence>MPGFPSGVGFGGDAVLGDKITLIGGTAEDTVLGAPGPPRQLPRDIHDFSGRTQVMARLDALLREDERSPSPLVVAITGMPGVGKTALAVHWAHLIADRFADGQIFVDLRGYSEKAALPPREALGQVLRALNVPSGRIPVDEGELASLYRSRLAGKRVLIVLDDAAGSWQVHPLLPGGASCVVLITARDDLVGLVARDHVRTVPLDVMPTGEALDLVRTVAGRERTDAEPEAARELVQACARLPLALGLAAANLATSPQQSVSDAVEMLAGGDRLSHLAPADHLDSAVGAAFDWSYRGLAPDLAAAFRRLGLIEGPTFTPEAVGAMCAVPAGAAHRMLRRLEAANLVQATESRRYRLHELLREYAKGRAEAEDGGPERDAALRALAEGYAERAREAARSLDPYRRVIGPEPAGTPAETAPERRAADLEWFKAEYRNLVAVIAQTSRAGWDDLTLALADAVYGFFELRRYGHRNVAAQSLGLAAAERRGDVPAEILMRHHLAVAHRELGDLPAALREARAAQELSRRTGDRRGEADALVVIARIHLQRSEYWEALAVTRAALALRAETGDRHGEATTLDTMARGHQGLSDYGPAYERAAEALAIRREIGDVRGEAETLDGIARIYYGWGRAPQALEHAVRALRLRREIGDRHGEAETFSFISYLHVWLGRHRQATLYEVERALSLRRAMGDRLGEGHALVYLSVALRRLKRHDEAIRAGLEALDTLQALGDRQGEAEALNSLSRSLRRLRALDRARADAGRALELSRSIGDRFGVATSLNSLALVALSRGALREARDLATRSLRLRRRIGDRRGEANALDALCKVFHRMGMLDKARRTAFRACAIAAEIEDGHGRMVTLCALAGIAFDSGDHVGAAVYAREAVLLDRELGGRDHHKMRRLYGRMIAAHGDGRLLASLAEALQISFEPRRP</sequence>
<keyword evidence="3" id="KW-0067">ATP-binding</keyword>
<protein>
    <submittedName>
        <fullName evidence="3">ATP-binding protein</fullName>
    </submittedName>
</protein>
<dbReference type="SMART" id="SM00028">
    <property type="entry name" value="TPR"/>
    <property type="match status" value="7"/>
</dbReference>
<dbReference type="InterPro" id="IPR002182">
    <property type="entry name" value="NB-ARC"/>
</dbReference>
<dbReference type="Gene3D" id="1.25.40.10">
    <property type="entry name" value="Tetratricopeptide repeat domain"/>
    <property type="match status" value="2"/>
</dbReference>
<dbReference type="SMART" id="SM00382">
    <property type="entry name" value="AAA"/>
    <property type="match status" value="1"/>
</dbReference>
<dbReference type="InterPro" id="IPR027417">
    <property type="entry name" value="P-loop_NTPase"/>
</dbReference>
<proteinExistence type="predicted"/>
<accession>A0ABW2Y1Z9</accession>
<keyword evidence="1" id="KW-0238">DNA-binding</keyword>
<feature type="domain" description="AAA+ ATPase" evidence="2">
    <location>
        <begin position="70"/>
        <end position="205"/>
    </location>
</feature>
<dbReference type="EMBL" id="JBHTGP010000033">
    <property type="protein sequence ID" value="MFD0691753.1"/>
    <property type="molecule type" value="Genomic_DNA"/>
</dbReference>
<dbReference type="Pfam" id="PF00931">
    <property type="entry name" value="NB-ARC"/>
    <property type="match status" value="1"/>
</dbReference>
<dbReference type="PANTHER" id="PTHR47691">
    <property type="entry name" value="REGULATOR-RELATED"/>
    <property type="match status" value="1"/>
</dbReference>
<dbReference type="Proteomes" id="UP001597063">
    <property type="component" value="Unassembled WGS sequence"/>
</dbReference>
<gene>
    <name evidence="3" type="ORF">ACFQZM_45190</name>
</gene>